<accession>A0A7D4PNT0</accession>
<dbReference type="RefSeq" id="WP_172990960.1">
    <property type="nucleotide sequence ID" value="NZ_CP054038.1"/>
</dbReference>
<reference evidence="7 8" key="1">
    <citation type="submission" date="2020-05" db="EMBL/GenBank/DDBJ databases">
        <title>Strain PA2F3 complete genome.</title>
        <authorList>
            <person name="Kim Y.-S."/>
            <person name="Kim S.-J."/>
            <person name="Jung H.-k."/>
            <person name="Kim S.-E."/>
            <person name="Kim K.-H."/>
        </authorList>
    </citation>
    <scope>NUCLEOTIDE SEQUENCE [LARGE SCALE GENOMIC DNA]</scope>
    <source>
        <strain evidence="7 8">PA2F3</strain>
    </source>
</reference>
<gene>
    <name evidence="7" type="ORF">HQM25_15020</name>
</gene>
<evidence type="ECO:0000256" key="4">
    <source>
        <dbReference type="PROSITE-ProRule" id="PRU00335"/>
    </source>
</evidence>
<dbReference type="AlphaFoldDB" id="A0A7D4PNT0"/>
<evidence type="ECO:0000256" key="2">
    <source>
        <dbReference type="ARBA" id="ARBA00023125"/>
    </source>
</evidence>
<feature type="domain" description="HTH tetR-type" evidence="6">
    <location>
        <begin position="46"/>
        <end position="106"/>
    </location>
</feature>
<dbReference type="PANTHER" id="PTHR30055">
    <property type="entry name" value="HTH-TYPE TRANSCRIPTIONAL REGULATOR RUTR"/>
    <property type="match status" value="1"/>
</dbReference>
<dbReference type="GO" id="GO:0003700">
    <property type="term" value="F:DNA-binding transcription factor activity"/>
    <property type="evidence" value="ECO:0007669"/>
    <property type="project" value="TreeGrafter"/>
</dbReference>
<proteinExistence type="predicted"/>
<dbReference type="PANTHER" id="PTHR30055:SF234">
    <property type="entry name" value="HTH-TYPE TRANSCRIPTIONAL REGULATOR BETI"/>
    <property type="match status" value="1"/>
</dbReference>
<evidence type="ECO:0000256" key="3">
    <source>
        <dbReference type="ARBA" id="ARBA00023163"/>
    </source>
</evidence>
<feature type="DNA-binding region" description="H-T-H motif" evidence="4">
    <location>
        <begin position="69"/>
        <end position="88"/>
    </location>
</feature>
<evidence type="ECO:0000313" key="7">
    <source>
        <dbReference type="EMBL" id="QKJ20535.1"/>
    </source>
</evidence>
<dbReference type="GO" id="GO:0000976">
    <property type="term" value="F:transcription cis-regulatory region binding"/>
    <property type="evidence" value="ECO:0007669"/>
    <property type="project" value="TreeGrafter"/>
</dbReference>
<dbReference type="InterPro" id="IPR001647">
    <property type="entry name" value="HTH_TetR"/>
</dbReference>
<dbReference type="InterPro" id="IPR050109">
    <property type="entry name" value="HTH-type_TetR-like_transc_reg"/>
</dbReference>
<organism evidence="7 8">
    <name type="scientific">Microbacterium hominis</name>
    <dbReference type="NCBI Taxonomy" id="162426"/>
    <lineage>
        <taxon>Bacteria</taxon>
        <taxon>Bacillati</taxon>
        <taxon>Actinomycetota</taxon>
        <taxon>Actinomycetes</taxon>
        <taxon>Micrococcales</taxon>
        <taxon>Microbacteriaceae</taxon>
        <taxon>Microbacterium</taxon>
    </lineage>
</organism>
<dbReference type="InterPro" id="IPR009057">
    <property type="entry name" value="Homeodomain-like_sf"/>
</dbReference>
<evidence type="ECO:0000313" key="8">
    <source>
        <dbReference type="Proteomes" id="UP000502498"/>
    </source>
</evidence>
<dbReference type="PROSITE" id="PS50977">
    <property type="entry name" value="HTH_TETR_2"/>
    <property type="match status" value="1"/>
</dbReference>
<feature type="region of interest" description="Disordered" evidence="5">
    <location>
        <begin position="18"/>
        <end position="40"/>
    </location>
</feature>
<name>A0A7D4PNT0_9MICO</name>
<evidence type="ECO:0000256" key="1">
    <source>
        <dbReference type="ARBA" id="ARBA00023015"/>
    </source>
</evidence>
<evidence type="ECO:0000256" key="5">
    <source>
        <dbReference type="SAM" id="MobiDB-lite"/>
    </source>
</evidence>
<keyword evidence="1" id="KW-0805">Transcription regulation</keyword>
<evidence type="ECO:0000259" key="6">
    <source>
        <dbReference type="PROSITE" id="PS50977"/>
    </source>
</evidence>
<dbReference type="Proteomes" id="UP000502498">
    <property type="component" value="Chromosome"/>
</dbReference>
<dbReference type="EMBL" id="CP054038">
    <property type="protein sequence ID" value="QKJ20535.1"/>
    <property type="molecule type" value="Genomic_DNA"/>
</dbReference>
<keyword evidence="2 4" id="KW-0238">DNA-binding</keyword>
<dbReference type="Gene3D" id="1.10.357.10">
    <property type="entry name" value="Tetracycline Repressor, domain 2"/>
    <property type="match status" value="1"/>
</dbReference>
<keyword evidence="3" id="KW-0804">Transcription</keyword>
<dbReference type="SUPFAM" id="SSF46689">
    <property type="entry name" value="Homeodomain-like"/>
    <property type="match status" value="1"/>
</dbReference>
<protein>
    <submittedName>
        <fullName evidence="7">TetR/AcrR family transcriptional regulator</fullName>
    </submittedName>
</protein>
<sequence length="234" mass="26002">MRKKTHLRLVPPVARTVPDQTWEDGEMSQPAAESDRIRPPMQVRSRKGWENILEAGTWILENEGRDALTIAAVCARAGVAPTAIYRRVDGLAGLFWAIYDRGMEQVVHSYREGLSAAAELPAGSRERVDRIVLAMADTWESNVDFLHPIVNYSTSDDALRARGAQESLALVDQVAELLAGPDPVVSRDVARMLHQECVFRSMYGDQWLSHGPESYGDFLARLTRMAEKALFPGG</sequence>